<name>A0A136LZ96_9BACT</name>
<comment type="caution">
    <text evidence="1">The sequence shown here is derived from an EMBL/GenBank/DDBJ whole genome shotgun (WGS) entry which is preliminary data.</text>
</comment>
<evidence type="ECO:0000313" key="1">
    <source>
        <dbReference type="EMBL" id="KXK26980.1"/>
    </source>
</evidence>
<dbReference type="EMBL" id="JYNZ01000003">
    <property type="protein sequence ID" value="KXK26980.1"/>
    <property type="molecule type" value="Genomic_DNA"/>
</dbReference>
<dbReference type="Proteomes" id="UP000070457">
    <property type="component" value="Unassembled WGS sequence"/>
</dbReference>
<evidence type="ECO:0000313" key="2">
    <source>
        <dbReference type="Proteomes" id="UP000070457"/>
    </source>
</evidence>
<gene>
    <name evidence="1" type="ORF">TR69_WS6001001004</name>
</gene>
<accession>A0A136LZ96</accession>
<sequence length="47" mass="5512">MRPVFIAASPNTQSDDVREALRQLVTPWRWYDPEPVAAFEKQVSDFF</sequence>
<protein>
    <submittedName>
        <fullName evidence="1">Uncharacterized protein</fullName>
    </submittedName>
</protein>
<reference evidence="1 2" key="1">
    <citation type="submission" date="2015-02" db="EMBL/GenBank/DDBJ databases">
        <title>Improved understanding of the partial-nitritation anammox process through 23 genomes representing the majority of the microbial community.</title>
        <authorList>
            <person name="Speth D.R."/>
            <person name="In T Zandt M."/>
            <person name="Guerrero Cruz S."/>
            <person name="Jetten M.S."/>
            <person name="Dutilh B.E."/>
        </authorList>
    </citation>
    <scope>NUCLEOTIDE SEQUENCE [LARGE SCALE GENOMIC DNA]</scope>
    <source>
        <strain evidence="1">OLB20</strain>
    </source>
</reference>
<dbReference type="AlphaFoldDB" id="A0A136LZ96"/>
<proteinExistence type="predicted"/>
<organism evidence="1 2">
    <name type="scientific">candidate division WS6 bacterium OLB20</name>
    <dbReference type="NCBI Taxonomy" id="1617426"/>
    <lineage>
        <taxon>Bacteria</taxon>
        <taxon>Candidatus Dojkabacteria</taxon>
    </lineage>
</organism>